<accession>A0A0C3BS85</accession>
<evidence type="ECO:0000313" key="2">
    <source>
        <dbReference type="Proteomes" id="UP000053424"/>
    </source>
</evidence>
<dbReference type="HOGENOM" id="CLU_2867887_0_0_1"/>
<gene>
    <name evidence="1" type="ORF">M413DRAFT_447031</name>
</gene>
<organism evidence="1 2">
    <name type="scientific">Hebeloma cylindrosporum</name>
    <dbReference type="NCBI Taxonomy" id="76867"/>
    <lineage>
        <taxon>Eukaryota</taxon>
        <taxon>Fungi</taxon>
        <taxon>Dikarya</taxon>
        <taxon>Basidiomycota</taxon>
        <taxon>Agaricomycotina</taxon>
        <taxon>Agaricomycetes</taxon>
        <taxon>Agaricomycetidae</taxon>
        <taxon>Agaricales</taxon>
        <taxon>Agaricineae</taxon>
        <taxon>Hymenogastraceae</taxon>
        <taxon>Hebeloma</taxon>
    </lineage>
</organism>
<keyword evidence="2" id="KW-1185">Reference proteome</keyword>
<sequence length="64" mass="7257">MNASTTETLDGTTEKSTTLTELTVPIQREQITGMINELSRREIVGTREGRPRFGFETIDYVYDS</sequence>
<dbReference type="Proteomes" id="UP000053424">
    <property type="component" value="Unassembled WGS sequence"/>
</dbReference>
<proteinExistence type="predicted"/>
<reference evidence="2" key="2">
    <citation type="submission" date="2015-01" db="EMBL/GenBank/DDBJ databases">
        <title>Evolutionary Origins and Diversification of the Mycorrhizal Mutualists.</title>
        <authorList>
            <consortium name="DOE Joint Genome Institute"/>
            <consortium name="Mycorrhizal Genomics Consortium"/>
            <person name="Kohler A."/>
            <person name="Kuo A."/>
            <person name="Nagy L.G."/>
            <person name="Floudas D."/>
            <person name="Copeland A."/>
            <person name="Barry K.W."/>
            <person name="Cichocki N."/>
            <person name="Veneault-Fourrey C."/>
            <person name="LaButti K."/>
            <person name="Lindquist E.A."/>
            <person name="Lipzen A."/>
            <person name="Lundell T."/>
            <person name="Morin E."/>
            <person name="Murat C."/>
            <person name="Riley R."/>
            <person name="Ohm R."/>
            <person name="Sun H."/>
            <person name="Tunlid A."/>
            <person name="Henrissat B."/>
            <person name="Grigoriev I.V."/>
            <person name="Hibbett D.S."/>
            <person name="Martin F."/>
        </authorList>
    </citation>
    <scope>NUCLEOTIDE SEQUENCE [LARGE SCALE GENOMIC DNA]</scope>
    <source>
        <strain evidence="2">h7</strain>
    </source>
</reference>
<dbReference type="AlphaFoldDB" id="A0A0C3BS85"/>
<dbReference type="EMBL" id="KN831785">
    <property type="protein sequence ID" value="KIM39550.1"/>
    <property type="molecule type" value="Genomic_DNA"/>
</dbReference>
<reference evidence="1 2" key="1">
    <citation type="submission" date="2014-04" db="EMBL/GenBank/DDBJ databases">
        <authorList>
            <consortium name="DOE Joint Genome Institute"/>
            <person name="Kuo A."/>
            <person name="Gay G."/>
            <person name="Dore J."/>
            <person name="Kohler A."/>
            <person name="Nagy L.G."/>
            <person name="Floudas D."/>
            <person name="Copeland A."/>
            <person name="Barry K.W."/>
            <person name="Cichocki N."/>
            <person name="Veneault-Fourrey C."/>
            <person name="LaButti K."/>
            <person name="Lindquist E.A."/>
            <person name="Lipzen A."/>
            <person name="Lundell T."/>
            <person name="Morin E."/>
            <person name="Murat C."/>
            <person name="Sun H."/>
            <person name="Tunlid A."/>
            <person name="Henrissat B."/>
            <person name="Grigoriev I.V."/>
            <person name="Hibbett D.S."/>
            <person name="Martin F."/>
            <person name="Nordberg H.P."/>
            <person name="Cantor M.N."/>
            <person name="Hua S.X."/>
        </authorList>
    </citation>
    <scope>NUCLEOTIDE SEQUENCE [LARGE SCALE GENOMIC DNA]</scope>
    <source>
        <strain evidence="2">h7</strain>
    </source>
</reference>
<evidence type="ECO:0000313" key="1">
    <source>
        <dbReference type="EMBL" id="KIM39550.1"/>
    </source>
</evidence>
<protein>
    <submittedName>
        <fullName evidence="1">Uncharacterized protein</fullName>
    </submittedName>
</protein>
<name>A0A0C3BS85_HEBCY</name>